<keyword evidence="1" id="KW-0472">Membrane</keyword>
<sequence length="110" mass="13358">MKIYVPKFVHKYRFYVFTLLGLLIWVIFFDGSNLVAQFRLWQKFSDLENQQEYYVEELQKVKEEEREVMGNHKSMEKFAREKYLMKKTGETVFVVVDEDNKSIEEANEDK</sequence>
<reference evidence="2" key="2">
    <citation type="submission" date="2020-09" db="EMBL/GenBank/DDBJ databases">
        <authorList>
            <person name="Sun Q."/>
            <person name="Zhou Y."/>
        </authorList>
    </citation>
    <scope>NUCLEOTIDE SEQUENCE</scope>
    <source>
        <strain evidence="2">CGMCC 1.15958</strain>
    </source>
</reference>
<dbReference type="AlphaFoldDB" id="A0A916YJY0"/>
<protein>
    <recommendedName>
        <fullName evidence="4">Septum formation initiator family protein</fullName>
    </recommendedName>
</protein>
<dbReference type="InterPro" id="IPR007060">
    <property type="entry name" value="FtsL/DivIC"/>
</dbReference>
<name>A0A916YJY0_9BACT</name>
<accession>A0A916YJY0</accession>
<evidence type="ECO:0000313" key="3">
    <source>
        <dbReference type="Proteomes" id="UP000609064"/>
    </source>
</evidence>
<dbReference type="Pfam" id="PF04977">
    <property type="entry name" value="DivIC"/>
    <property type="match status" value="1"/>
</dbReference>
<dbReference type="EMBL" id="BMKK01000002">
    <property type="protein sequence ID" value="GGD47216.1"/>
    <property type="molecule type" value="Genomic_DNA"/>
</dbReference>
<dbReference type="RefSeq" id="WP_188764848.1">
    <property type="nucleotide sequence ID" value="NZ_BMKK01000002.1"/>
</dbReference>
<organism evidence="2 3">
    <name type="scientific">Emticicia aquatilis</name>
    <dbReference type="NCBI Taxonomy" id="1537369"/>
    <lineage>
        <taxon>Bacteria</taxon>
        <taxon>Pseudomonadati</taxon>
        <taxon>Bacteroidota</taxon>
        <taxon>Cytophagia</taxon>
        <taxon>Cytophagales</taxon>
        <taxon>Leadbetterellaceae</taxon>
        <taxon>Emticicia</taxon>
    </lineage>
</organism>
<evidence type="ECO:0000256" key="1">
    <source>
        <dbReference type="SAM" id="Phobius"/>
    </source>
</evidence>
<proteinExistence type="predicted"/>
<feature type="transmembrane region" description="Helical" evidence="1">
    <location>
        <begin position="12"/>
        <end position="29"/>
    </location>
</feature>
<comment type="caution">
    <text evidence="2">The sequence shown here is derived from an EMBL/GenBank/DDBJ whole genome shotgun (WGS) entry which is preliminary data.</text>
</comment>
<dbReference type="Proteomes" id="UP000609064">
    <property type="component" value="Unassembled WGS sequence"/>
</dbReference>
<keyword evidence="1" id="KW-1133">Transmembrane helix</keyword>
<gene>
    <name evidence="2" type="ORF">GCM10011514_09010</name>
</gene>
<keyword evidence="3" id="KW-1185">Reference proteome</keyword>
<reference evidence="2" key="1">
    <citation type="journal article" date="2014" name="Int. J. Syst. Evol. Microbiol.">
        <title>Complete genome sequence of Corynebacterium casei LMG S-19264T (=DSM 44701T), isolated from a smear-ripened cheese.</title>
        <authorList>
            <consortium name="US DOE Joint Genome Institute (JGI-PGF)"/>
            <person name="Walter F."/>
            <person name="Albersmeier A."/>
            <person name="Kalinowski J."/>
            <person name="Ruckert C."/>
        </authorList>
    </citation>
    <scope>NUCLEOTIDE SEQUENCE</scope>
    <source>
        <strain evidence="2">CGMCC 1.15958</strain>
    </source>
</reference>
<evidence type="ECO:0000313" key="2">
    <source>
        <dbReference type="EMBL" id="GGD47216.1"/>
    </source>
</evidence>
<keyword evidence="1" id="KW-0812">Transmembrane</keyword>
<evidence type="ECO:0008006" key="4">
    <source>
        <dbReference type="Google" id="ProtNLM"/>
    </source>
</evidence>